<protein>
    <recommendedName>
        <fullName evidence="1">Phospholipase C/D domain-containing protein</fullName>
    </recommendedName>
</protein>
<reference evidence="2 3" key="2">
    <citation type="submission" date="2009-02" db="EMBL/GenBank/DDBJ databases">
        <title>Draft genome sequence of Clostridium methylpentosum (DSM 5476).</title>
        <authorList>
            <person name="Sudarsanam P."/>
            <person name="Ley R."/>
            <person name="Guruge J."/>
            <person name="Turnbaugh P.J."/>
            <person name="Mahowald M."/>
            <person name="Liep D."/>
            <person name="Gordon J."/>
        </authorList>
    </citation>
    <scope>NUCLEOTIDE SEQUENCE [LARGE SCALE GENOMIC DNA]</scope>
    <source>
        <strain evidence="2 3">DSM 5476</strain>
    </source>
</reference>
<sequence>MNASSHMHVSAIIRRQLKSEFGIYLPAAVFTYANCRPDFSVKYKKIPHYKPYMYDIIKQELRDLASCDKSRLNSVVLADKLGVICHFICDFFCYAHTEKFEGTLVEHLKYESQLNRYIKKRRMVCSDVDFLIDVDLNTSVEDLLSSLDQRYEDYIRLDASLGFDMVCAVQACVEISARLLYIVASKSQLNRRVNRAPAYQI</sequence>
<evidence type="ECO:0000313" key="2">
    <source>
        <dbReference type="EMBL" id="EEG30617.1"/>
    </source>
</evidence>
<comment type="caution">
    <text evidence="2">The sequence shown here is derived from an EMBL/GenBank/DDBJ whole genome shotgun (WGS) entry which is preliminary data.</text>
</comment>
<name>C0ECW5_9FIRM</name>
<dbReference type="eggNOG" id="ENOG50332Q0">
    <property type="taxonomic scope" value="Bacteria"/>
</dbReference>
<keyword evidence="3" id="KW-1185">Reference proteome</keyword>
<evidence type="ECO:0000259" key="1">
    <source>
        <dbReference type="Pfam" id="PF00882"/>
    </source>
</evidence>
<dbReference type="Proteomes" id="UP000003340">
    <property type="component" value="Unassembled WGS sequence"/>
</dbReference>
<accession>C0ECW5</accession>
<dbReference type="AlphaFoldDB" id="C0ECW5"/>
<evidence type="ECO:0000313" key="3">
    <source>
        <dbReference type="Proteomes" id="UP000003340"/>
    </source>
</evidence>
<dbReference type="HOGENOM" id="CLU_104114_1_0_9"/>
<dbReference type="InterPro" id="IPR029002">
    <property type="entry name" value="PLPC/GPLD1"/>
</dbReference>
<feature type="domain" description="Phospholipase C/D" evidence="1">
    <location>
        <begin position="6"/>
        <end position="156"/>
    </location>
</feature>
<reference evidence="2 3" key="1">
    <citation type="submission" date="2009-01" db="EMBL/GenBank/DDBJ databases">
        <authorList>
            <person name="Fulton L."/>
            <person name="Clifton S."/>
            <person name="Fulton B."/>
            <person name="Xu J."/>
            <person name="Minx P."/>
            <person name="Pepin K.H."/>
            <person name="Johnson M."/>
            <person name="Bhonagiri V."/>
            <person name="Nash W.E."/>
            <person name="Mardis E.R."/>
            <person name="Wilson R.K."/>
        </authorList>
    </citation>
    <scope>NUCLEOTIDE SEQUENCE [LARGE SCALE GENOMIC DNA]</scope>
    <source>
        <strain evidence="2 3">DSM 5476</strain>
    </source>
</reference>
<gene>
    <name evidence="2" type="ORF">CLOSTMETH_01686</name>
</gene>
<organism evidence="2 3">
    <name type="scientific">[Clostridium] methylpentosum DSM 5476</name>
    <dbReference type="NCBI Taxonomy" id="537013"/>
    <lineage>
        <taxon>Bacteria</taxon>
        <taxon>Bacillati</taxon>
        <taxon>Bacillota</taxon>
        <taxon>Clostridia</taxon>
        <taxon>Eubacteriales</taxon>
        <taxon>Oscillospiraceae</taxon>
        <taxon>Oscillospiraceae incertae sedis</taxon>
    </lineage>
</organism>
<dbReference type="Pfam" id="PF00882">
    <property type="entry name" value="Zn_dep_PLPC"/>
    <property type="match status" value="1"/>
</dbReference>
<dbReference type="EMBL" id="ACEC01000058">
    <property type="protein sequence ID" value="EEG30617.1"/>
    <property type="molecule type" value="Genomic_DNA"/>
</dbReference>
<dbReference type="STRING" id="537013.CLOSTMETH_01686"/>
<proteinExistence type="predicted"/>